<evidence type="ECO:0000256" key="1">
    <source>
        <dbReference type="ARBA" id="ARBA00004123"/>
    </source>
</evidence>
<dbReference type="GO" id="GO:0005737">
    <property type="term" value="C:cytoplasm"/>
    <property type="evidence" value="ECO:0007669"/>
    <property type="project" value="TreeGrafter"/>
</dbReference>
<comment type="subcellular location">
    <subcellularLocation>
        <location evidence="1">Nucleus</location>
    </subcellularLocation>
</comment>
<dbReference type="GO" id="GO:0010629">
    <property type="term" value="P:negative regulation of gene expression"/>
    <property type="evidence" value="ECO:0007669"/>
    <property type="project" value="TreeGrafter"/>
</dbReference>
<dbReference type="GO" id="GO:0044389">
    <property type="term" value="F:ubiquitin-like protein ligase binding"/>
    <property type="evidence" value="ECO:0007669"/>
    <property type="project" value="TreeGrafter"/>
</dbReference>
<dbReference type="InterPro" id="IPR043472">
    <property type="entry name" value="Macro_dom-like"/>
</dbReference>
<feature type="region of interest" description="Disordered" evidence="6">
    <location>
        <begin position="123"/>
        <end position="144"/>
    </location>
</feature>
<keyword evidence="3" id="KW-0808">Transferase</keyword>
<dbReference type="PROSITE" id="PS51154">
    <property type="entry name" value="MACRO"/>
    <property type="match status" value="2"/>
</dbReference>
<evidence type="ECO:0000313" key="8">
    <source>
        <dbReference type="EMBL" id="KAK3612552.1"/>
    </source>
</evidence>
<evidence type="ECO:0000256" key="5">
    <source>
        <dbReference type="ARBA" id="ARBA00023242"/>
    </source>
</evidence>
<proteinExistence type="predicted"/>
<keyword evidence="9" id="KW-1185">Reference proteome</keyword>
<dbReference type="GO" id="GO:0070212">
    <property type="term" value="P:protein poly-ADP-ribosylation"/>
    <property type="evidence" value="ECO:0007669"/>
    <property type="project" value="TreeGrafter"/>
</dbReference>
<dbReference type="EMBL" id="JAEAOA010001453">
    <property type="protein sequence ID" value="KAK3612552.1"/>
    <property type="molecule type" value="Genomic_DNA"/>
</dbReference>
<name>A0AAE0TLM4_9BIVA</name>
<sequence length="332" mass="35954">MGISYDKSTWAINQVIHKKLTLKGYIKSCVNYALLKDKTSVAFPAIGTGSVGYPKDAVARCFVHAISEFSQAQTSGSLKNVIIVIYHRDFETIMAFEKELQRLLAKRPHRLVANIEEEIVEEEHKVKNEKGTKSSSSDNHSPTPPILLGTYPLLDGCSLTIKHGLLEDSGAAVLVSPTSGIPILNGKIPSAILNAAGGTTIEDELQQKYGKGVNVGDIALTGAGNIRGCNKVYHLKLEDYNAQRGSQFFQAAMIYNSVKKCLKQADKDGVSSIAFTTIGTGGFKWPPQLVADETFQAVKSYINSRPSSGLPLHIIIMIFSQNSPENSVGAND</sequence>
<dbReference type="GO" id="GO:0005634">
    <property type="term" value="C:nucleus"/>
    <property type="evidence" value="ECO:0007669"/>
    <property type="project" value="UniProtKB-SubCell"/>
</dbReference>
<reference evidence="8" key="1">
    <citation type="journal article" date="2021" name="Genome Biol. Evol.">
        <title>A High-Quality Reference Genome for a Parasitic Bivalve with Doubly Uniparental Inheritance (Bivalvia: Unionida).</title>
        <authorList>
            <person name="Smith C.H."/>
        </authorList>
    </citation>
    <scope>NUCLEOTIDE SEQUENCE</scope>
    <source>
        <strain evidence="8">CHS0354</strain>
    </source>
</reference>
<protein>
    <recommendedName>
        <fullName evidence="7">Macro domain-containing protein</fullName>
    </recommendedName>
</protein>
<dbReference type="InterPro" id="IPR002589">
    <property type="entry name" value="Macro_dom"/>
</dbReference>
<evidence type="ECO:0000259" key="7">
    <source>
        <dbReference type="PROSITE" id="PS51154"/>
    </source>
</evidence>
<dbReference type="GO" id="GO:0003714">
    <property type="term" value="F:transcription corepressor activity"/>
    <property type="evidence" value="ECO:0007669"/>
    <property type="project" value="TreeGrafter"/>
</dbReference>
<dbReference type="PANTHER" id="PTHR14453">
    <property type="entry name" value="PARP/ZINC FINGER CCCH TYPE DOMAIN CONTAINING PROTEIN"/>
    <property type="match status" value="1"/>
</dbReference>
<dbReference type="PANTHER" id="PTHR14453:SF70">
    <property type="entry name" value="PROTEIN MONO-ADP-RIBOSYLTRANSFERASE PARP9"/>
    <property type="match status" value="1"/>
</dbReference>
<gene>
    <name evidence="8" type="ORF">CHS0354_024538</name>
</gene>
<dbReference type="Gene3D" id="3.40.220.10">
    <property type="entry name" value="Leucine Aminopeptidase, subunit E, domain 1"/>
    <property type="match status" value="2"/>
</dbReference>
<comment type="caution">
    <text evidence="8">The sequence shown here is derived from an EMBL/GenBank/DDBJ whole genome shotgun (WGS) entry which is preliminary data.</text>
</comment>
<evidence type="ECO:0000256" key="2">
    <source>
        <dbReference type="ARBA" id="ARBA00022676"/>
    </source>
</evidence>
<dbReference type="AlphaFoldDB" id="A0AAE0TLM4"/>
<dbReference type="InterPro" id="IPR052056">
    <property type="entry name" value="Mono-ARTD/PARP"/>
</dbReference>
<dbReference type="Proteomes" id="UP001195483">
    <property type="component" value="Unassembled WGS sequence"/>
</dbReference>
<evidence type="ECO:0000256" key="3">
    <source>
        <dbReference type="ARBA" id="ARBA00022679"/>
    </source>
</evidence>
<dbReference type="Pfam" id="PF01661">
    <property type="entry name" value="Macro"/>
    <property type="match status" value="2"/>
</dbReference>
<dbReference type="GO" id="GO:0060335">
    <property type="term" value="P:positive regulation of type II interferon-mediated signaling pathway"/>
    <property type="evidence" value="ECO:0007669"/>
    <property type="project" value="TreeGrafter"/>
</dbReference>
<evidence type="ECO:0000313" key="9">
    <source>
        <dbReference type="Proteomes" id="UP001195483"/>
    </source>
</evidence>
<dbReference type="SMART" id="SM00506">
    <property type="entry name" value="A1pp"/>
    <property type="match status" value="1"/>
</dbReference>
<keyword evidence="4" id="KW-0520">NAD</keyword>
<reference evidence="8" key="2">
    <citation type="journal article" date="2021" name="Genome Biol. Evol.">
        <title>Developing a high-quality reference genome for a parasitic bivalve with doubly uniparental inheritance (Bivalvia: Unionida).</title>
        <authorList>
            <person name="Smith C.H."/>
        </authorList>
    </citation>
    <scope>NUCLEOTIDE SEQUENCE</scope>
    <source>
        <strain evidence="8">CHS0354</strain>
        <tissue evidence="8">Mantle</tissue>
    </source>
</reference>
<dbReference type="GO" id="GO:0003950">
    <property type="term" value="F:NAD+ poly-ADP-ribosyltransferase activity"/>
    <property type="evidence" value="ECO:0007669"/>
    <property type="project" value="TreeGrafter"/>
</dbReference>
<dbReference type="GO" id="GO:1990404">
    <property type="term" value="F:NAD+-protein mono-ADP-ribosyltransferase activity"/>
    <property type="evidence" value="ECO:0007669"/>
    <property type="project" value="TreeGrafter"/>
</dbReference>
<organism evidence="8 9">
    <name type="scientific">Potamilus streckersoni</name>
    <dbReference type="NCBI Taxonomy" id="2493646"/>
    <lineage>
        <taxon>Eukaryota</taxon>
        <taxon>Metazoa</taxon>
        <taxon>Spiralia</taxon>
        <taxon>Lophotrochozoa</taxon>
        <taxon>Mollusca</taxon>
        <taxon>Bivalvia</taxon>
        <taxon>Autobranchia</taxon>
        <taxon>Heteroconchia</taxon>
        <taxon>Palaeoheterodonta</taxon>
        <taxon>Unionida</taxon>
        <taxon>Unionoidea</taxon>
        <taxon>Unionidae</taxon>
        <taxon>Ambleminae</taxon>
        <taxon>Lampsilini</taxon>
        <taxon>Potamilus</taxon>
    </lineage>
</organism>
<feature type="compositionally biased region" description="Basic and acidic residues" evidence="6">
    <location>
        <begin position="123"/>
        <end position="132"/>
    </location>
</feature>
<keyword evidence="2" id="KW-0328">Glycosyltransferase</keyword>
<keyword evidence="5" id="KW-0539">Nucleus</keyword>
<reference evidence="8" key="3">
    <citation type="submission" date="2023-05" db="EMBL/GenBank/DDBJ databases">
        <authorList>
            <person name="Smith C.H."/>
        </authorList>
    </citation>
    <scope>NUCLEOTIDE SEQUENCE</scope>
    <source>
        <strain evidence="8">CHS0354</strain>
        <tissue evidence="8">Mantle</tissue>
    </source>
</reference>
<accession>A0AAE0TLM4</accession>
<feature type="domain" description="Macro" evidence="7">
    <location>
        <begin position="146"/>
        <end position="332"/>
    </location>
</feature>
<evidence type="ECO:0000256" key="6">
    <source>
        <dbReference type="SAM" id="MobiDB-lite"/>
    </source>
</evidence>
<dbReference type="SUPFAM" id="SSF52949">
    <property type="entry name" value="Macro domain-like"/>
    <property type="match status" value="2"/>
</dbReference>
<feature type="domain" description="Macro" evidence="7">
    <location>
        <begin position="1"/>
        <end position="104"/>
    </location>
</feature>
<evidence type="ECO:0000256" key="4">
    <source>
        <dbReference type="ARBA" id="ARBA00023027"/>
    </source>
</evidence>